<accession>A0AAV5WT74</accession>
<comment type="caution">
    <text evidence="2">The sequence shown here is derived from an EMBL/GenBank/DDBJ whole genome shotgun (WGS) entry which is preliminary data.</text>
</comment>
<reference evidence="2" key="1">
    <citation type="submission" date="2023-10" db="EMBL/GenBank/DDBJ databases">
        <title>Genome assembly of Pristionchus species.</title>
        <authorList>
            <person name="Yoshida K."/>
            <person name="Sommer R.J."/>
        </authorList>
    </citation>
    <scope>NUCLEOTIDE SEQUENCE</scope>
    <source>
        <strain evidence="2">RS5133</strain>
    </source>
</reference>
<protein>
    <recommendedName>
        <fullName evidence="4">VWFA domain-containing protein</fullName>
    </recommendedName>
</protein>
<dbReference type="AlphaFoldDB" id="A0AAV5WT74"/>
<keyword evidence="3" id="KW-1185">Reference proteome</keyword>
<evidence type="ECO:0000256" key="1">
    <source>
        <dbReference type="SAM" id="MobiDB-lite"/>
    </source>
</evidence>
<feature type="compositionally biased region" description="Basic and acidic residues" evidence="1">
    <location>
        <begin position="231"/>
        <end position="246"/>
    </location>
</feature>
<dbReference type="Proteomes" id="UP001432322">
    <property type="component" value="Unassembled WGS sequence"/>
</dbReference>
<proteinExistence type="predicted"/>
<feature type="non-terminal residue" evidence="2">
    <location>
        <position position="670"/>
    </location>
</feature>
<gene>
    <name evidence="2" type="ORF">PFISCL1PPCAC_25062</name>
</gene>
<organism evidence="2 3">
    <name type="scientific">Pristionchus fissidentatus</name>
    <dbReference type="NCBI Taxonomy" id="1538716"/>
    <lineage>
        <taxon>Eukaryota</taxon>
        <taxon>Metazoa</taxon>
        <taxon>Ecdysozoa</taxon>
        <taxon>Nematoda</taxon>
        <taxon>Chromadorea</taxon>
        <taxon>Rhabditida</taxon>
        <taxon>Rhabditina</taxon>
        <taxon>Diplogasteromorpha</taxon>
        <taxon>Diplogasteroidea</taxon>
        <taxon>Neodiplogasteridae</taxon>
        <taxon>Pristionchus</taxon>
    </lineage>
</organism>
<evidence type="ECO:0000313" key="2">
    <source>
        <dbReference type="EMBL" id="GMT33765.1"/>
    </source>
</evidence>
<name>A0AAV5WT74_9BILA</name>
<evidence type="ECO:0000313" key="3">
    <source>
        <dbReference type="Proteomes" id="UP001432322"/>
    </source>
</evidence>
<sequence length="670" mass="73429">KRDETVDFEDASDDIAFNSSKQSKRKGAFKRRSRARRVSRAVSALSQAQCTCEAALQQQQQPGCSQYQPPPPRYIPYFCGRSANPSPRCAQFMQRPCGAPPPCGAAPCARPCGAPACGGVVPRPCGSVRPPCAGALPPPPAPPPVPWSRPPAPEAAIVVAPVGATLPPAPAYPLLPLPNGIDGSSNNGIESTDISDWASKFSQQIEETASVKNEENNEEYEDFVLASPGSEKSDKKEEKKKSDFEKEYDYATTSPSVIKTKAQDEGWRKLLVDKRKHPRRIESEKPDALLDALSVLRPTPPSIDRLLNAFGNFDRSADHMEKFKKETVSPRTTTVLPFKRKVKKQSMYVSLESPEEVDEPRTTTPSASEMLRRLKKLEEVLAAEAVTEAEKETESLAMLNGAEKSRRTLQPSTLQVPQVNQRNVEREKVVKELKRLGKDEDVATLFQDDEKPIKTLPRRSCHFKGVDLVFLLDDLSSMKSVEGLHNLVESIHRETGRVEECHTRARLAILSLVSPPVSVRLVSPLGSRLCPQIPTSSCPFNETKCDHALSEGLILAVNLLTQEVNDRRKAIVVFSDRNPMASQKVSSSLSEALLLAIGLGVDVQPVQLGGTDLRPISTLAASGVAPLQWQEGQSGQLGLRNALCSQLSVSDEEIGQKQPFCPWKEENSTD</sequence>
<feature type="non-terminal residue" evidence="2">
    <location>
        <position position="1"/>
    </location>
</feature>
<dbReference type="EMBL" id="BTSY01000006">
    <property type="protein sequence ID" value="GMT33765.1"/>
    <property type="molecule type" value="Genomic_DNA"/>
</dbReference>
<feature type="region of interest" description="Disordered" evidence="1">
    <location>
        <begin position="205"/>
        <end position="246"/>
    </location>
</feature>
<evidence type="ECO:0008006" key="4">
    <source>
        <dbReference type="Google" id="ProtNLM"/>
    </source>
</evidence>